<name>A0ACB5TR50_AMBMO</name>
<dbReference type="EMBL" id="BSXS01008735">
    <property type="protein sequence ID" value="GME93483.1"/>
    <property type="molecule type" value="Genomic_DNA"/>
</dbReference>
<reference evidence="1" key="1">
    <citation type="submission" date="2023-04" db="EMBL/GenBank/DDBJ databases">
        <title>Ambrosiozyma monospora NBRC 10751.</title>
        <authorList>
            <person name="Ichikawa N."/>
            <person name="Sato H."/>
            <person name="Tonouchi N."/>
        </authorList>
    </citation>
    <scope>NUCLEOTIDE SEQUENCE</scope>
    <source>
        <strain evidence="1">NBRC 10751</strain>
    </source>
</reference>
<protein>
    <submittedName>
        <fullName evidence="1">Unnamed protein product</fullName>
    </submittedName>
</protein>
<comment type="caution">
    <text evidence="1">The sequence shown here is derived from an EMBL/GenBank/DDBJ whole genome shotgun (WGS) entry which is preliminary data.</text>
</comment>
<evidence type="ECO:0000313" key="1">
    <source>
        <dbReference type="EMBL" id="GME93483.1"/>
    </source>
</evidence>
<proteinExistence type="predicted"/>
<gene>
    <name evidence="1" type="ORF">Amon02_000933400</name>
</gene>
<organism evidence="1 2">
    <name type="scientific">Ambrosiozyma monospora</name>
    <name type="common">Yeast</name>
    <name type="synonym">Endomycopsis monosporus</name>
    <dbReference type="NCBI Taxonomy" id="43982"/>
    <lineage>
        <taxon>Eukaryota</taxon>
        <taxon>Fungi</taxon>
        <taxon>Dikarya</taxon>
        <taxon>Ascomycota</taxon>
        <taxon>Saccharomycotina</taxon>
        <taxon>Pichiomycetes</taxon>
        <taxon>Pichiales</taxon>
        <taxon>Pichiaceae</taxon>
        <taxon>Ambrosiozyma</taxon>
    </lineage>
</organism>
<evidence type="ECO:0000313" key="2">
    <source>
        <dbReference type="Proteomes" id="UP001165064"/>
    </source>
</evidence>
<dbReference type="Proteomes" id="UP001165064">
    <property type="component" value="Unassembled WGS sequence"/>
</dbReference>
<keyword evidence="2" id="KW-1185">Reference proteome</keyword>
<accession>A0ACB5TR50</accession>
<sequence>MVPSSTGHDVASAKHYNESHAIISSGDNLRDLQKNDEDEEEEEELSLAEKLQLQNKEDNAANGSIKHKKKTNAGTLTVVLVQALKSNDHSLLETVLNNRDESIIRNTIYKMESSYAVKLIDRLSERISRNGNRQLNLNFWVKNILIYHGNYLIHNMSDKSNLNSLISVLNAKSKNLNRLMELRAKIGMVTDILEMKRDMAKVLDEEPEEEEIEENVEYIEELDDAGLLDGDDDADMDGSSDVEEEDEEDGEDMEVDGDIDDEDDQYSDVDEYDEKLKGIVAAEKGEDEDQAVLAKVKQIKKSK</sequence>